<sequence length="115" mass="12603">MNGITTIAALPNGAGQAAHLPAEVGETKQKFQGYGIDDLTDLDLAAGEYDMAAYATYTRKHLDPKTGAVLREEPRPAKFQGAPWNVTIIPKRAITKEEIAAFYEMEPRIRVEDGK</sequence>
<dbReference type="EMBL" id="JAUKVY010000003">
    <property type="protein sequence ID" value="MDO1531944.1"/>
    <property type="molecule type" value="Genomic_DNA"/>
</dbReference>
<organism evidence="1 2">
    <name type="scientific">Variovorax ginsengisoli</name>
    <dbReference type="NCBI Taxonomy" id="363844"/>
    <lineage>
        <taxon>Bacteria</taxon>
        <taxon>Pseudomonadati</taxon>
        <taxon>Pseudomonadota</taxon>
        <taxon>Betaproteobacteria</taxon>
        <taxon>Burkholderiales</taxon>
        <taxon>Comamonadaceae</taxon>
        <taxon>Variovorax</taxon>
    </lineage>
</organism>
<accession>A0ABT8RZ40</accession>
<keyword evidence="2" id="KW-1185">Reference proteome</keyword>
<evidence type="ECO:0000313" key="2">
    <source>
        <dbReference type="Proteomes" id="UP001169027"/>
    </source>
</evidence>
<gene>
    <name evidence="1" type="ORF">Q2T77_06565</name>
</gene>
<evidence type="ECO:0000313" key="1">
    <source>
        <dbReference type="EMBL" id="MDO1531944.1"/>
    </source>
</evidence>
<proteinExistence type="predicted"/>
<name>A0ABT8RZ40_9BURK</name>
<protein>
    <submittedName>
        <fullName evidence="1">Uncharacterized protein</fullName>
    </submittedName>
</protein>
<comment type="caution">
    <text evidence="1">The sequence shown here is derived from an EMBL/GenBank/DDBJ whole genome shotgun (WGS) entry which is preliminary data.</text>
</comment>
<dbReference type="RefSeq" id="WP_301805640.1">
    <property type="nucleotide sequence ID" value="NZ_JAUJZH010000003.1"/>
</dbReference>
<reference evidence="1" key="1">
    <citation type="submission" date="2023-06" db="EMBL/GenBank/DDBJ databases">
        <authorList>
            <person name="Jiang Y."/>
            <person name="Liu Q."/>
        </authorList>
    </citation>
    <scope>NUCLEOTIDE SEQUENCE</scope>
    <source>
        <strain evidence="1">CGMCC 1.12090</strain>
    </source>
</reference>
<dbReference type="Proteomes" id="UP001169027">
    <property type="component" value="Unassembled WGS sequence"/>
</dbReference>